<reference evidence="1 2" key="1">
    <citation type="submission" date="2021-08" db="EMBL/GenBank/DDBJ databases">
        <title>Whole genome sequence of novel Actinomyces species strain MAS-1.</title>
        <authorList>
            <person name="Saito M."/>
            <person name="Kuwahara N."/>
            <person name="Takizawa T."/>
            <person name="Gotouda H."/>
            <person name="Ochiai T."/>
        </authorList>
    </citation>
    <scope>NUCLEOTIDE SEQUENCE [LARGE SCALE GENOMIC DNA]</scope>
    <source>
        <strain evidence="1 2">MAS-1</strain>
    </source>
</reference>
<gene>
    <name evidence="1" type="ORF">MANAM107_23240</name>
</gene>
<dbReference type="Proteomes" id="UP000824496">
    <property type="component" value="Chromosome"/>
</dbReference>
<evidence type="ECO:0000313" key="2">
    <source>
        <dbReference type="Proteomes" id="UP000824496"/>
    </source>
</evidence>
<name>A0ABM7UPV4_9ACTO</name>
<dbReference type="EMBL" id="AP025017">
    <property type="protein sequence ID" value="BDA65490.1"/>
    <property type="molecule type" value="Genomic_DNA"/>
</dbReference>
<accession>A0ABM7UPV4</accession>
<evidence type="ECO:0000313" key="1">
    <source>
        <dbReference type="EMBL" id="BDA65490.1"/>
    </source>
</evidence>
<proteinExistence type="predicted"/>
<organism evidence="1 2">
    <name type="scientific">Actinomyces capricornis</name>
    <dbReference type="NCBI Taxonomy" id="2755559"/>
    <lineage>
        <taxon>Bacteria</taxon>
        <taxon>Bacillati</taxon>
        <taxon>Actinomycetota</taxon>
        <taxon>Actinomycetes</taxon>
        <taxon>Actinomycetales</taxon>
        <taxon>Actinomycetaceae</taxon>
        <taxon>Actinomyces</taxon>
    </lineage>
</organism>
<protein>
    <submittedName>
        <fullName evidence="1">Uncharacterized protein</fullName>
    </submittedName>
</protein>
<keyword evidence="2" id="KW-1185">Reference proteome</keyword>
<sequence length="73" mass="7845">MQWVGAEARNLFAQSPSRGRRAGGGAAGWRLSPSTAVTHVMKEVGVLALPARRPSANFLPAPDEGATRMWLSW</sequence>